<dbReference type="Proteomes" id="UP000323386">
    <property type="component" value="Unassembled WGS sequence"/>
</dbReference>
<organism evidence="2 3">
    <name type="scientific">Pseudozyma flocculosa</name>
    <dbReference type="NCBI Taxonomy" id="84751"/>
    <lineage>
        <taxon>Eukaryota</taxon>
        <taxon>Fungi</taxon>
        <taxon>Dikarya</taxon>
        <taxon>Basidiomycota</taxon>
        <taxon>Ustilaginomycotina</taxon>
        <taxon>Ustilaginomycetes</taxon>
        <taxon>Ustilaginales</taxon>
        <taxon>Ustilaginaceae</taxon>
        <taxon>Pseudozyma</taxon>
    </lineage>
</organism>
<evidence type="ECO:0000256" key="1">
    <source>
        <dbReference type="SAM" id="MobiDB-lite"/>
    </source>
</evidence>
<keyword evidence="3" id="KW-1185">Reference proteome</keyword>
<gene>
    <name evidence="2" type="ORF">PSFLO_00643</name>
</gene>
<protein>
    <submittedName>
        <fullName evidence="2">Uncharacterized protein</fullName>
    </submittedName>
</protein>
<sequence length="293" mass="32291">MPASAPVIRMKKSSKAKGSLGGVAYSHFVAFDNLSKRLGGTVPYCCLAGVFDKAILYQSREGVVLHLTLRNYVGQTIDIDLVPTPSDSVALRTPFLDVKIGDLAVFKSHNGDQDGPDKVRIVFGALIKSNCKLVLVSEADLSADHQLSFRRIDSSSWLHDGWQRQVDVAFDVSKLDWPGFLKKPLCDHFMNWKPPLGAVAGASKGAPPMQRRLAKKRDLKLQTHRQSDREQTEAQLFERVQWPPRRKGMGPIGLPSSLLHRSAKESGAKRVAGEGTSKTPGEPLMQKRSRKAT</sequence>
<evidence type="ECO:0000313" key="3">
    <source>
        <dbReference type="Proteomes" id="UP000323386"/>
    </source>
</evidence>
<feature type="compositionally biased region" description="Basic and acidic residues" evidence="1">
    <location>
        <begin position="262"/>
        <end position="272"/>
    </location>
</feature>
<dbReference type="EMBL" id="OOIP01000001">
    <property type="protein sequence ID" value="SPO35172.1"/>
    <property type="molecule type" value="Genomic_DNA"/>
</dbReference>
<proteinExistence type="predicted"/>
<reference evidence="2 3" key="1">
    <citation type="submission" date="2018-03" db="EMBL/GenBank/DDBJ databases">
        <authorList>
            <person name="Guldener U."/>
        </authorList>
    </citation>
    <scope>NUCLEOTIDE SEQUENCE [LARGE SCALE GENOMIC DNA]</scope>
    <source>
        <strain evidence="2 3">DAOM196992</strain>
    </source>
</reference>
<evidence type="ECO:0000313" key="2">
    <source>
        <dbReference type="EMBL" id="SPO35172.1"/>
    </source>
</evidence>
<dbReference type="AlphaFoldDB" id="A0A5C3ET09"/>
<name>A0A5C3ET09_9BASI</name>
<accession>A0A5C3ET09</accession>
<feature type="region of interest" description="Disordered" evidence="1">
    <location>
        <begin position="217"/>
        <end position="293"/>
    </location>
</feature>
<feature type="compositionally biased region" description="Basic and acidic residues" evidence="1">
    <location>
        <begin position="219"/>
        <end position="232"/>
    </location>
</feature>